<dbReference type="GO" id="GO:0005886">
    <property type="term" value="C:plasma membrane"/>
    <property type="evidence" value="ECO:0007669"/>
    <property type="project" value="UniProtKB-SubCell"/>
</dbReference>
<evidence type="ECO:0000259" key="12">
    <source>
        <dbReference type="Pfam" id="PF12019"/>
    </source>
</evidence>
<feature type="transmembrane region" description="Helical" evidence="11">
    <location>
        <begin position="12"/>
        <end position="34"/>
    </location>
</feature>
<dbReference type="Pfam" id="PF12019">
    <property type="entry name" value="GspH"/>
    <property type="match status" value="1"/>
</dbReference>
<dbReference type="AlphaFoldDB" id="A0A2S2FHV4"/>
<keyword evidence="5" id="KW-0997">Cell inner membrane</keyword>
<feature type="domain" description="General secretion pathway GspH" evidence="12">
    <location>
        <begin position="51"/>
        <end position="155"/>
    </location>
</feature>
<dbReference type="KEGG" id="adv:DJ533_15440"/>
<evidence type="ECO:0000313" key="13">
    <source>
        <dbReference type="EMBL" id="AWL30547.1"/>
    </source>
</evidence>
<evidence type="ECO:0000256" key="6">
    <source>
        <dbReference type="ARBA" id="ARBA00022692"/>
    </source>
</evidence>
<comment type="similarity">
    <text evidence="9">Belongs to the GSP H family.</text>
</comment>
<protein>
    <recommendedName>
        <fullName evidence="2">Type II secretion system protein H</fullName>
    </recommendedName>
    <alternativeName>
        <fullName evidence="10">General secretion pathway protein H</fullName>
    </alternativeName>
</protein>
<dbReference type="Gene3D" id="3.55.40.10">
    <property type="entry name" value="minor pseudopilin epsh domain"/>
    <property type="match status" value="1"/>
</dbReference>
<evidence type="ECO:0000256" key="11">
    <source>
        <dbReference type="SAM" id="Phobius"/>
    </source>
</evidence>
<dbReference type="InterPro" id="IPR045584">
    <property type="entry name" value="Pilin-like"/>
</dbReference>
<dbReference type="OrthoDB" id="6120962at2"/>
<dbReference type="GO" id="GO:0015628">
    <property type="term" value="P:protein secretion by the type II secretion system"/>
    <property type="evidence" value="ECO:0007669"/>
    <property type="project" value="InterPro"/>
</dbReference>
<evidence type="ECO:0000256" key="1">
    <source>
        <dbReference type="ARBA" id="ARBA00004377"/>
    </source>
</evidence>
<dbReference type="SUPFAM" id="SSF54523">
    <property type="entry name" value="Pili subunits"/>
    <property type="match status" value="1"/>
</dbReference>
<evidence type="ECO:0000256" key="9">
    <source>
        <dbReference type="ARBA" id="ARBA00025772"/>
    </source>
</evidence>
<dbReference type="STRING" id="1871111.GCA_001704615_00538"/>
<sequence>MYLYCKQYGLTLVELVICVCVIGILASISTPYYLHILQERERKNIFPLLDQHIKFAKNSAILHHSTIIICSTSDLQSCQDDQWNRSILIFIDKNNNKQRDSNEPILQETKTQFKYGSLKWAGSITHQKLLAFRADTGLPRGSSGSFYYCSLDDSSLHLRFKMGQMAHLRQESTATC</sequence>
<reference evidence="13" key="1">
    <citation type="submission" date="2019-08" db="EMBL/GenBank/DDBJ databases">
        <title>The complete genome of Acinetobacter defluvii strain WCHAD010030.</title>
        <authorList>
            <person name="Hu Y."/>
            <person name="Qin J."/>
            <person name="Feng Y."/>
            <person name="Zong Z."/>
        </authorList>
    </citation>
    <scope>NUCLEOTIDE SEQUENCE</scope>
    <source>
        <strain evidence="13">WCHA30</strain>
    </source>
</reference>
<organism evidence="13 14">
    <name type="scientific">Acinetobacter defluvii</name>
    <dbReference type="NCBI Taxonomy" id="1871111"/>
    <lineage>
        <taxon>Bacteria</taxon>
        <taxon>Pseudomonadati</taxon>
        <taxon>Pseudomonadota</taxon>
        <taxon>Gammaproteobacteria</taxon>
        <taxon>Moraxellales</taxon>
        <taxon>Moraxellaceae</taxon>
        <taxon>Acinetobacter</taxon>
    </lineage>
</organism>
<accession>A0A2S2FHV4</accession>
<evidence type="ECO:0000256" key="8">
    <source>
        <dbReference type="ARBA" id="ARBA00023136"/>
    </source>
</evidence>
<keyword evidence="3" id="KW-1003">Cell membrane</keyword>
<dbReference type="EMBL" id="CP029397">
    <property type="protein sequence ID" value="AWL30547.1"/>
    <property type="molecule type" value="Genomic_DNA"/>
</dbReference>
<dbReference type="RefSeq" id="WP_065994444.1">
    <property type="nucleotide sequence ID" value="NZ_CP029397.2"/>
</dbReference>
<evidence type="ECO:0000256" key="3">
    <source>
        <dbReference type="ARBA" id="ARBA00022475"/>
    </source>
</evidence>
<keyword evidence="8 11" id="KW-0472">Membrane</keyword>
<keyword evidence="14" id="KW-1185">Reference proteome</keyword>
<evidence type="ECO:0000256" key="5">
    <source>
        <dbReference type="ARBA" id="ARBA00022519"/>
    </source>
</evidence>
<name>A0A2S2FHV4_9GAMM</name>
<dbReference type="GO" id="GO:0015627">
    <property type="term" value="C:type II protein secretion system complex"/>
    <property type="evidence" value="ECO:0007669"/>
    <property type="project" value="InterPro"/>
</dbReference>
<dbReference type="Proteomes" id="UP000245977">
    <property type="component" value="Chromosome"/>
</dbReference>
<dbReference type="NCBIfam" id="TIGR02532">
    <property type="entry name" value="IV_pilin_GFxxxE"/>
    <property type="match status" value="1"/>
</dbReference>
<evidence type="ECO:0000256" key="2">
    <source>
        <dbReference type="ARBA" id="ARBA00021549"/>
    </source>
</evidence>
<keyword evidence="7 11" id="KW-1133">Transmembrane helix</keyword>
<evidence type="ECO:0000256" key="10">
    <source>
        <dbReference type="ARBA" id="ARBA00030775"/>
    </source>
</evidence>
<keyword evidence="4" id="KW-0488">Methylation</keyword>
<dbReference type="InterPro" id="IPR022346">
    <property type="entry name" value="T2SS_GspH"/>
</dbReference>
<evidence type="ECO:0000256" key="4">
    <source>
        <dbReference type="ARBA" id="ARBA00022481"/>
    </source>
</evidence>
<evidence type="ECO:0000256" key="7">
    <source>
        <dbReference type="ARBA" id="ARBA00022989"/>
    </source>
</evidence>
<gene>
    <name evidence="13" type="ORF">DJ533_15440</name>
</gene>
<keyword evidence="6 11" id="KW-0812">Transmembrane</keyword>
<evidence type="ECO:0000313" key="14">
    <source>
        <dbReference type="Proteomes" id="UP000245977"/>
    </source>
</evidence>
<dbReference type="InterPro" id="IPR012902">
    <property type="entry name" value="N_methyl_site"/>
</dbReference>
<proteinExistence type="inferred from homology"/>
<comment type="subcellular location">
    <subcellularLocation>
        <location evidence="1">Cell inner membrane</location>
        <topology evidence="1">Single-pass membrane protein</topology>
    </subcellularLocation>
</comment>